<evidence type="ECO:0000256" key="2">
    <source>
        <dbReference type="ARBA" id="ARBA00023024"/>
    </source>
</evidence>
<dbReference type="PANTHER" id="PTHR10587:SF137">
    <property type="entry name" value="4-DEOXY-4-FORMAMIDO-L-ARABINOSE-PHOSPHOUNDECAPRENOL DEFORMYLASE ARND-RELATED"/>
    <property type="match status" value="1"/>
</dbReference>
<dbReference type="CDD" id="cd10958">
    <property type="entry name" value="CE4_NodB_like_2"/>
    <property type="match status" value="1"/>
</dbReference>
<evidence type="ECO:0000313" key="8">
    <source>
        <dbReference type="EMBL" id="KAK0320302.1"/>
    </source>
</evidence>
<keyword evidence="6" id="KW-1133">Transmembrane helix</keyword>
<protein>
    <recommendedName>
        <fullName evidence="4">chitin deacetylase</fullName>
        <ecNumber evidence="4">3.5.1.41</ecNumber>
    </recommendedName>
</protein>
<comment type="cofactor">
    <cofactor evidence="1">
        <name>Co(2+)</name>
        <dbReference type="ChEBI" id="CHEBI:48828"/>
    </cofactor>
</comment>
<organism evidence="8 9">
    <name type="scientific">Friedmanniomyces endolithicus</name>
    <dbReference type="NCBI Taxonomy" id="329885"/>
    <lineage>
        <taxon>Eukaryota</taxon>
        <taxon>Fungi</taxon>
        <taxon>Dikarya</taxon>
        <taxon>Ascomycota</taxon>
        <taxon>Pezizomycotina</taxon>
        <taxon>Dothideomycetes</taxon>
        <taxon>Dothideomycetidae</taxon>
        <taxon>Mycosphaerellales</taxon>
        <taxon>Teratosphaeriaceae</taxon>
        <taxon>Friedmanniomyces</taxon>
    </lineage>
</organism>
<dbReference type="Pfam" id="PF01522">
    <property type="entry name" value="Polysacc_deac_1"/>
    <property type="match status" value="1"/>
</dbReference>
<comment type="catalytic activity">
    <reaction evidence="5">
        <text>[(1-&gt;4)-N-acetyl-beta-D-glucosaminyl](n) + n H2O = chitosan + n acetate</text>
        <dbReference type="Rhea" id="RHEA:10464"/>
        <dbReference type="Rhea" id="RHEA-COMP:9593"/>
        <dbReference type="Rhea" id="RHEA-COMP:9597"/>
        <dbReference type="ChEBI" id="CHEBI:15377"/>
        <dbReference type="ChEBI" id="CHEBI:17029"/>
        <dbReference type="ChEBI" id="CHEBI:30089"/>
        <dbReference type="ChEBI" id="CHEBI:57704"/>
        <dbReference type="EC" id="3.5.1.41"/>
    </reaction>
    <physiologicalReaction direction="left-to-right" evidence="5">
        <dbReference type="Rhea" id="RHEA:10465"/>
    </physiologicalReaction>
</comment>
<reference evidence="8" key="1">
    <citation type="submission" date="2021-12" db="EMBL/GenBank/DDBJ databases">
        <title>Black yeast isolated from Biological Soil Crust.</title>
        <authorList>
            <person name="Kurbessoian T."/>
        </authorList>
    </citation>
    <scope>NUCLEOTIDE SEQUENCE</scope>
    <source>
        <strain evidence="8">CCFEE 5208</strain>
    </source>
</reference>
<dbReference type="SUPFAM" id="SSF88713">
    <property type="entry name" value="Glycoside hydrolase/deacetylase"/>
    <property type="match status" value="1"/>
</dbReference>
<gene>
    <name evidence="8" type="ORF">LTR82_008819</name>
</gene>
<evidence type="ECO:0000256" key="1">
    <source>
        <dbReference type="ARBA" id="ARBA00001941"/>
    </source>
</evidence>
<evidence type="ECO:0000256" key="3">
    <source>
        <dbReference type="ARBA" id="ARBA00023285"/>
    </source>
</evidence>
<proteinExistence type="predicted"/>
<evidence type="ECO:0000256" key="5">
    <source>
        <dbReference type="ARBA" id="ARBA00048494"/>
    </source>
</evidence>
<dbReference type="AlphaFoldDB" id="A0AAN6FNA8"/>
<dbReference type="EC" id="3.5.1.41" evidence="4"/>
<dbReference type="InterPro" id="IPR050248">
    <property type="entry name" value="Polysacc_deacetylase_ArnD"/>
</dbReference>
<feature type="transmembrane region" description="Helical" evidence="6">
    <location>
        <begin position="74"/>
        <end position="95"/>
    </location>
</feature>
<feature type="domain" description="NodB homology" evidence="7">
    <location>
        <begin position="121"/>
        <end position="313"/>
    </location>
</feature>
<keyword evidence="3" id="KW-0170">Cobalt</keyword>
<keyword evidence="2" id="KW-0624">Polysaccharide degradation</keyword>
<dbReference type="PROSITE" id="PS51677">
    <property type="entry name" value="NODB"/>
    <property type="match status" value="1"/>
</dbReference>
<dbReference type="GO" id="GO:0005975">
    <property type="term" value="P:carbohydrate metabolic process"/>
    <property type="evidence" value="ECO:0007669"/>
    <property type="project" value="InterPro"/>
</dbReference>
<dbReference type="GO" id="GO:0006032">
    <property type="term" value="P:chitin catabolic process"/>
    <property type="evidence" value="ECO:0007669"/>
    <property type="project" value="UniProtKB-KW"/>
</dbReference>
<dbReference type="GO" id="GO:0004099">
    <property type="term" value="F:chitin deacetylase activity"/>
    <property type="evidence" value="ECO:0007669"/>
    <property type="project" value="UniProtKB-EC"/>
</dbReference>
<evidence type="ECO:0000256" key="6">
    <source>
        <dbReference type="SAM" id="Phobius"/>
    </source>
</evidence>
<keyword evidence="2" id="KW-0119">Carbohydrate metabolism</keyword>
<dbReference type="Proteomes" id="UP001168146">
    <property type="component" value="Unassembled WGS sequence"/>
</dbReference>
<dbReference type="PANTHER" id="PTHR10587">
    <property type="entry name" value="GLYCOSYL TRANSFERASE-RELATED"/>
    <property type="match status" value="1"/>
</dbReference>
<keyword evidence="6" id="KW-0472">Membrane</keyword>
<dbReference type="InterPro" id="IPR011330">
    <property type="entry name" value="Glyco_hydro/deAcase_b/a-brl"/>
</dbReference>
<dbReference type="EMBL" id="JASUXU010000026">
    <property type="protein sequence ID" value="KAK0320302.1"/>
    <property type="molecule type" value="Genomic_DNA"/>
</dbReference>
<dbReference type="Gene3D" id="3.20.20.370">
    <property type="entry name" value="Glycoside hydrolase/deacetylase"/>
    <property type="match status" value="1"/>
</dbReference>
<comment type="caution">
    <text evidence="8">The sequence shown here is derived from an EMBL/GenBank/DDBJ whole genome shotgun (WGS) entry which is preliminary data.</text>
</comment>
<evidence type="ECO:0000259" key="7">
    <source>
        <dbReference type="PROSITE" id="PS51677"/>
    </source>
</evidence>
<keyword evidence="6" id="KW-0812">Transmembrane</keyword>
<evidence type="ECO:0000256" key="4">
    <source>
        <dbReference type="ARBA" id="ARBA00024056"/>
    </source>
</evidence>
<keyword evidence="2" id="KW-0146">Chitin degradation</keyword>
<evidence type="ECO:0000313" key="9">
    <source>
        <dbReference type="Proteomes" id="UP001168146"/>
    </source>
</evidence>
<name>A0AAN6FNA8_9PEZI</name>
<dbReference type="GO" id="GO:0009272">
    <property type="term" value="P:fungal-type cell wall biogenesis"/>
    <property type="evidence" value="ECO:0007669"/>
    <property type="project" value="UniProtKB-ARBA"/>
</dbReference>
<accession>A0AAN6FNA8</accession>
<dbReference type="InterPro" id="IPR002509">
    <property type="entry name" value="NODB_dom"/>
</dbReference>
<sequence>MKVQVRCELSTLFATWDRVGHTIRFASAAKAVESQSRFTWAEPPHHGSTLMPLIKPFFSLPGRWTRRRARRTRMADLAALIVVVVVILLPAYLIYKPSGLIINYFQRRFPEVLFHIRTDRKIVALTIDDAPSQYTSLIMETLKANDAHATFFVIGGQVTGRENIMDELIRQGHELGNHAMHDEPSISLSSDQLYDQMLEVDGLIKQAYSTVGKTRTDLYFRPGSGVFSQRLLEVASKLGYQTVLGSIYPHDPFVKYWRVNAWHILSMLRPGAVIICHDRRSWTVPMLQKVLPEMKRRGDEVVTISKLLDATAG</sequence>